<evidence type="ECO:0000313" key="2">
    <source>
        <dbReference type="EMBL" id="ATF07465.1"/>
    </source>
</evidence>
<reference evidence="2 3" key="1">
    <citation type="journal article" date="2017" name="Front. Microbiol.">
        <title>Phaeobacter piscinae sp. nov., a species of the Roseobacter group and potential aquaculture probiont.</title>
        <authorList>
            <person name="Sonnenschein E.C."/>
            <person name="Phippen C.B.W."/>
            <person name="Nielsen K.F."/>
            <person name="Mateiu R.V."/>
            <person name="Melchiorsen J."/>
            <person name="Gram L."/>
            <person name="Overmann J."/>
            <person name="Freese H.M."/>
        </authorList>
    </citation>
    <scope>NUCLEOTIDE SEQUENCE [LARGE SCALE GENOMIC DNA]</scope>
    <source>
        <strain evidence="2 3">P63</strain>
    </source>
</reference>
<dbReference type="Pfam" id="PF13472">
    <property type="entry name" value="Lipase_GDSL_2"/>
    <property type="match status" value="1"/>
</dbReference>
<gene>
    <name evidence="2" type="ORF">PhaeoP63_03424</name>
</gene>
<dbReference type="InterPro" id="IPR013830">
    <property type="entry name" value="SGNH_hydro"/>
</dbReference>
<organism evidence="2 3">
    <name type="scientific">Phaeobacter gallaeciensis</name>
    <dbReference type="NCBI Taxonomy" id="60890"/>
    <lineage>
        <taxon>Bacteria</taxon>
        <taxon>Pseudomonadati</taxon>
        <taxon>Pseudomonadota</taxon>
        <taxon>Alphaproteobacteria</taxon>
        <taxon>Rhodobacterales</taxon>
        <taxon>Roseobacteraceae</taxon>
        <taxon>Phaeobacter</taxon>
    </lineage>
</organism>
<sequence>MKHLMILSILLLCACGRSVPDEARIVVAGDSIMAWNRSGGGAVADELERRLREPVGDVSLSFARLIGGGGALNIPSQLNEVEADWVVLNGGANDLSGSGCSCRVCDNVLDRLISESGTRGAIPELVAELRRRGPRVVWLDYYTAPRYAGTTCVAPYRILERRLDRMAAADQGVTVLDLDSVFRPDDLSLFSRDRVHPSRRGSGRIADLVAPVLVR</sequence>
<evidence type="ECO:0000313" key="3">
    <source>
        <dbReference type="Proteomes" id="UP000217545"/>
    </source>
</evidence>
<dbReference type="AlphaFoldDB" id="A0AAC9ZBN6"/>
<dbReference type="RefSeq" id="WP_024098762.1">
    <property type="nucleotide sequence ID" value="NZ_CP010636.1"/>
</dbReference>
<dbReference type="SUPFAM" id="SSF52266">
    <property type="entry name" value="SGNH hydrolase"/>
    <property type="match status" value="1"/>
</dbReference>
<protein>
    <submittedName>
        <fullName evidence="2">Lipolytic enzyme</fullName>
    </submittedName>
</protein>
<dbReference type="CDD" id="cd00229">
    <property type="entry name" value="SGNH_hydrolase"/>
    <property type="match status" value="1"/>
</dbReference>
<feature type="domain" description="SGNH hydrolase-type esterase" evidence="1">
    <location>
        <begin position="28"/>
        <end position="201"/>
    </location>
</feature>
<dbReference type="GeneID" id="31847790"/>
<name>A0AAC9ZBN6_9RHOB</name>
<dbReference type="Gene3D" id="3.40.50.1110">
    <property type="entry name" value="SGNH hydrolase"/>
    <property type="match status" value="1"/>
</dbReference>
<dbReference type="InterPro" id="IPR036514">
    <property type="entry name" value="SGNH_hydro_sf"/>
</dbReference>
<evidence type="ECO:0000259" key="1">
    <source>
        <dbReference type="Pfam" id="PF13472"/>
    </source>
</evidence>
<dbReference type="PROSITE" id="PS51257">
    <property type="entry name" value="PROKAR_LIPOPROTEIN"/>
    <property type="match status" value="1"/>
</dbReference>
<dbReference type="EMBL" id="CP010784">
    <property type="protein sequence ID" value="ATF07465.1"/>
    <property type="molecule type" value="Genomic_DNA"/>
</dbReference>
<dbReference type="GO" id="GO:0016788">
    <property type="term" value="F:hydrolase activity, acting on ester bonds"/>
    <property type="evidence" value="ECO:0007669"/>
    <property type="project" value="UniProtKB-ARBA"/>
</dbReference>
<proteinExistence type="predicted"/>
<dbReference type="Proteomes" id="UP000217545">
    <property type="component" value="Chromosome"/>
</dbReference>
<accession>A0AAC9ZBN6</accession>